<reference evidence="2" key="1">
    <citation type="submission" date="2021-06" db="EMBL/GenBank/DDBJ databases">
        <title>Parelaphostrongylus tenuis whole genome reference sequence.</title>
        <authorList>
            <person name="Garwood T.J."/>
            <person name="Larsen P.A."/>
            <person name="Fountain-Jones N.M."/>
            <person name="Garbe J.R."/>
            <person name="Macchietto M.G."/>
            <person name="Kania S.A."/>
            <person name="Gerhold R.W."/>
            <person name="Richards J.E."/>
            <person name="Wolf T.M."/>
        </authorList>
    </citation>
    <scope>NUCLEOTIDE SEQUENCE</scope>
    <source>
        <strain evidence="2">MNPRO001-30</strain>
        <tissue evidence="2">Meninges</tissue>
    </source>
</reference>
<feature type="region of interest" description="Disordered" evidence="1">
    <location>
        <begin position="1"/>
        <end position="116"/>
    </location>
</feature>
<keyword evidence="3" id="KW-1185">Reference proteome</keyword>
<organism evidence="2 3">
    <name type="scientific">Parelaphostrongylus tenuis</name>
    <name type="common">Meningeal worm</name>
    <dbReference type="NCBI Taxonomy" id="148309"/>
    <lineage>
        <taxon>Eukaryota</taxon>
        <taxon>Metazoa</taxon>
        <taxon>Ecdysozoa</taxon>
        <taxon>Nematoda</taxon>
        <taxon>Chromadorea</taxon>
        <taxon>Rhabditida</taxon>
        <taxon>Rhabditina</taxon>
        <taxon>Rhabditomorpha</taxon>
        <taxon>Strongyloidea</taxon>
        <taxon>Metastrongylidae</taxon>
        <taxon>Parelaphostrongylus</taxon>
    </lineage>
</organism>
<comment type="caution">
    <text evidence="2">The sequence shown here is derived from an EMBL/GenBank/DDBJ whole genome shotgun (WGS) entry which is preliminary data.</text>
</comment>
<feature type="compositionally biased region" description="Acidic residues" evidence="1">
    <location>
        <begin position="15"/>
        <end position="24"/>
    </location>
</feature>
<dbReference type="AlphaFoldDB" id="A0AAD5R778"/>
<dbReference type="EMBL" id="JAHQIW010006865">
    <property type="protein sequence ID" value="KAJ1370816.1"/>
    <property type="molecule type" value="Genomic_DNA"/>
</dbReference>
<accession>A0AAD5R778</accession>
<sequence>MRRVSGDLGPQRDGETEEDEEEDTVCERVAARRRRSIDSPRPRLPKRRSDDKRSAAAAATGDCPPLAQSADRHGETAGAAQHLASDCRSLGRNHPVGLFWDENEEIDPKQGFPILN</sequence>
<evidence type="ECO:0000256" key="1">
    <source>
        <dbReference type="SAM" id="MobiDB-lite"/>
    </source>
</evidence>
<proteinExistence type="predicted"/>
<gene>
    <name evidence="2" type="ORF">KIN20_032623</name>
</gene>
<evidence type="ECO:0000313" key="2">
    <source>
        <dbReference type="EMBL" id="KAJ1370816.1"/>
    </source>
</evidence>
<evidence type="ECO:0000313" key="3">
    <source>
        <dbReference type="Proteomes" id="UP001196413"/>
    </source>
</evidence>
<feature type="compositionally biased region" description="Basic and acidic residues" evidence="1">
    <location>
        <begin position="25"/>
        <end position="54"/>
    </location>
</feature>
<name>A0AAD5R778_PARTN</name>
<dbReference type="Proteomes" id="UP001196413">
    <property type="component" value="Unassembled WGS sequence"/>
</dbReference>
<protein>
    <submittedName>
        <fullName evidence="2">Uncharacterized protein</fullName>
    </submittedName>
</protein>